<evidence type="ECO:0000313" key="2">
    <source>
        <dbReference type="Proteomes" id="UP000650081"/>
    </source>
</evidence>
<sequence length="61" mass="6835">MNYRTAINDRRRRRQARVFTALITLGLLASFAYAAGLLEQVPDFFREAPAKEIVVAPVAKA</sequence>
<dbReference type="RefSeq" id="WP_187466429.1">
    <property type="nucleotide sequence ID" value="NZ_JACSIT010000097.1"/>
</dbReference>
<dbReference type="EMBL" id="JACSIT010000097">
    <property type="protein sequence ID" value="MBC6994349.1"/>
    <property type="molecule type" value="Genomic_DNA"/>
</dbReference>
<protein>
    <submittedName>
        <fullName evidence="1">Uncharacterized protein</fullName>
    </submittedName>
</protein>
<name>A0A923PJA2_9BACT</name>
<accession>A0A923PJA2</accession>
<dbReference type="Proteomes" id="UP000650081">
    <property type="component" value="Unassembled WGS sequence"/>
</dbReference>
<reference evidence="1" key="1">
    <citation type="submission" date="2020-08" db="EMBL/GenBank/DDBJ databases">
        <title>Lewinella bacteria from marine environments.</title>
        <authorList>
            <person name="Zhong Y."/>
        </authorList>
    </citation>
    <scope>NUCLEOTIDE SEQUENCE</scope>
    <source>
        <strain evidence="1">KCTC 42187</strain>
    </source>
</reference>
<proteinExistence type="predicted"/>
<evidence type="ECO:0000313" key="1">
    <source>
        <dbReference type="EMBL" id="MBC6994349.1"/>
    </source>
</evidence>
<dbReference type="AlphaFoldDB" id="A0A923PJA2"/>
<keyword evidence="2" id="KW-1185">Reference proteome</keyword>
<comment type="caution">
    <text evidence="1">The sequence shown here is derived from an EMBL/GenBank/DDBJ whole genome shotgun (WGS) entry which is preliminary data.</text>
</comment>
<gene>
    <name evidence="1" type="ORF">H9S92_09255</name>
</gene>
<organism evidence="1 2">
    <name type="scientific">Neolewinella lacunae</name>
    <dbReference type="NCBI Taxonomy" id="1517758"/>
    <lineage>
        <taxon>Bacteria</taxon>
        <taxon>Pseudomonadati</taxon>
        <taxon>Bacteroidota</taxon>
        <taxon>Saprospiria</taxon>
        <taxon>Saprospirales</taxon>
        <taxon>Lewinellaceae</taxon>
        <taxon>Neolewinella</taxon>
    </lineage>
</organism>